<dbReference type="Pfam" id="PF01755">
    <property type="entry name" value="Glyco_transf_25"/>
    <property type="match status" value="1"/>
</dbReference>
<gene>
    <name evidence="2" type="ORF">CBRE1094_LOCUS20878</name>
</gene>
<organism evidence="2">
    <name type="scientific">Haptolina brevifila</name>
    <dbReference type="NCBI Taxonomy" id="156173"/>
    <lineage>
        <taxon>Eukaryota</taxon>
        <taxon>Haptista</taxon>
        <taxon>Haptophyta</taxon>
        <taxon>Prymnesiophyceae</taxon>
        <taxon>Prymnesiales</taxon>
        <taxon>Prymnesiaceae</taxon>
        <taxon>Haptolina</taxon>
    </lineage>
</organism>
<protein>
    <recommendedName>
        <fullName evidence="1">Glycosyl transferase family 25 domain-containing protein</fullName>
    </recommendedName>
</protein>
<accession>A0A7S2DUN8</accession>
<sequence length="401" mass="44589">MRYSPSCRAQDIRHISHGLGQDCPWHLDDPRSHFTVVLMLSRPDVDFYGGQLMIHPLPFAQGDRATPIKLQLGDAILYSAPDIACRTDEISDGLRQICLVKLQLCSPAEQSIVPPITKSLIVAPIMSMPNESSSLSLPFTATFINLDTRPDRRWSMACQLRRAKMHAVHMRAITGKQVSSQIVTGTWDSSLNSLYDLKTLPALLKMSDGERGCAASHALLWGVVSRWPDSHQPLLILEDDVVLCDNFKHRCAELIRAVESHVEPKLRTLVLYVGGEVAKWRSEPGTFLRYGYGARQLLREAEYIWQTSSYLLYPAAARNLLAAMPIDAPVDCFMSRQVLSNRVRALVAVPALAWQGDAYHNGNIVHTNVYKPPRVNKPPNDLPNSSGVAFKIGPPGELAHC</sequence>
<evidence type="ECO:0000259" key="1">
    <source>
        <dbReference type="Pfam" id="PF01755"/>
    </source>
</evidence>
<name>A0A7S2DUN8_9EUKA</name>
<dbReference type="AlphaFoldDB" id="A0A7S2DUN8"/>
<feature type="domain" description="Glycosyl transferase family 25" evidence="1">
    <location>
        <begin position="144"/>
        <end position="334"/>
    </location>
</feature>
<dbReference type="InterPro" id="IPR002654">
    <property type="entry name" value="Glyco_trans_25"/>
</dbReference>
<proteinExistence type="predicted"/>
<evidence type="ECO:0000313" key="2">
    <source>
        <dbReference type="EMBL" id="CAD9464901.1"/>
    </source>
</evidence>
<dbReference type="EMBL" id="HBGU01038174">
    <property type="protein sequence ID" value="CAD9464901.1"/>
    <property type="molecule type" value="Transcribed_RNA"/>
</dbReference>
<dbReference type="CDD" id="cd06532">
    <property type="entry name" value="Glyco_transf_25"/>
    <property type="match status" value="1"/>
</dbReference>
<reference evidence="2" key="1">
    <citation type="submission" date="2021-01" db="EMBL/GenBank/DDBJ databases">
        <authorList>
            <person name="Corre E."/>
            <person name="Pelletier E."/>
            <person name="Niang G."/>
            <person name="Scheremetjew M."/>
            <person name="Finn R."/>
            <person name="Kale V."/>
            <person name="Holt S."/>
            <person name="Cochrane G."/>
            <person name="Meng A."/>
            <person name="Brown T."/>
            <person name="Cohen L."/>
        </authorList>
    </citation>
    <scope>NUCLEOTIDE SEQUENCE</scope>
    <source>
        <strain evidence="2">UTEX LB 985</strain>
    </source>
</reference>